<feature type="transmembrane region" description="Helical" evidence="1">
    <location>
        <begin position="12"/>
        <end position="34"/>
    </location>
</feature>
<sequence>MRNTYLTGYLPLFSILLFSLTFSVYGVEVFVDLFKKIGIYPGMREFLSDLELKFILLIFLMIVCFMVFAALKLIAETINEVSLLFFSQDNEGEILHQVRSGSMVYFIGALVSVASLKSFLGLLVIFLLTSIAYFVYFIYKISPSLSKPGLFGVIFFQVITWSSLFLIVFLVVLKLYNGLLASLPIISEVKLNP</sequence>
<organism evidence="2 3">
    <name type="scientific">Bacillus salacetis</name>
    <dbReference type="NCBI Taxonomy" id="2315464"/>
    <lineage>
        <taxon>Bacteria</taxon>
        <taxon>Bacillati</taxon>
        <taxon>Bacillota</taxon>
        <taxon>Bacilli</taxon>
        <taxon>Bacillales</taxon>
        <taxon>Bacillaceae</taxon>
        <taxon>Bacillus</taxon>
    </lineage>
</organism>
<evidence type="ECO:0000313" key="3">
    <source>
        <dbReference type="Proteomes" id="UP000265801"/>
    </source>
</evidence>
<comment type="caution">
    <text evidence="2">The sequence shown here is derived from an EMBL/GenBank/DDBJ whole genome shotgun (WGS) entry which is preliminary data.</text>
</comment>
<proteinExistence type="predicted"/>
<protein>
    <recommendedName>
        <fullName evidence="4">YufK family protein</fullName>
    </recommendedName>
</protein>
<keyword evidence="1" id="KW-0472">Membrane</keyword>
<feature type="transmembrane region" description="Helical" evidence="1">
    <location>
        <begin position="120"/>
        <end position="139"/>
    </location>
</feature>
<reference evidence="2 3" key="1">
    <citation type="submission" date="2018-09" db="EMBL/GenBank/DDBJ databases">
        <title>Bacillus saliacetes sp. nov., isolated from Thai shrimp paste (Ka-pi).</title>
        <authorList>
            <person name="Daroonpunt R."/>
            <person name="Tanasupawat S."/>
            <person name="Yiamsombut S."/>
        </authorList>
    </citation>
    <scope>NUCLEOTIDE SEQUENCE [LARGE SCALE GENOMIC DNA]</scope>
    <source>
        <strain evidence="2 3">SKP7-4</strain>
    </source>
</reference>
<keyword evidence="3" id="KW-1185">Reference proteome</keyword>
<evidence type="ECO:0000256" key="1">
    <source>
        <dbReference type="SAM" id="Phobius"/>
    </source>
</evidence>
<dbReference type="AlphaFoldDB" id="A0A3A1R6W2"/>
<keyword evidence="1" id="KW-1133">Transmembrane helix</keyword>
<accession>A0A3A1R6W2</accession>
<dbReference type="Pfam" id="PF17328">
    <property type="entry name" value="DUF5366"/>
    <property type="match status" value="1"/>
</dbReference>
<keyword evidence="1" id="KW-0812">Transmembrane</keyword>
<dbReference type="Proteomes" id="UP000265801">
    <property type="component" value="Unassembled WGS sequence"/>
</dbReference>
<dbReference type="RefSeq" id="WP_119544812.1">
    <property type="nucleotide sequence ID" value="NZ_QXIR01000001.1"/>
</dbReference>
<evidence type="ECO:0008006" key="4">
    <source>
        <dbReference type="Google" id="ProtNLM"/>
    </source>
</evidence>
<feature type="transmembrane region" description="Helical" evidence="1">
    <location>
        <begin position="151"/>
        <end position="173"/>
    </location>
</feature>
<evidence type="ECO:0000313" key="2">
    <source>
        <dbReference type="EMBL" id="RIW38832.1"/>
    </source>
</evidence>
<name>A0A3A1R6W2_9BACI</name>
<dbReference type="EMBL" id="QXIR01000001">
    <property type="protein sequence ID" value="RIW38832.1"/>
    <property type="molecule type" value="Genomic_DNA"/>
</dbReference>
<feature type="transmembrane region" description="Helical" evidence="1">
    <location>
        <begin position="54"/>
        <end position="74"/>
    </location>
</feature>
<dbReference type="InterPro" id="IPR035289">
    <property type="entry name" value="DUF5366"/>
</dbReference>
<dbReference type="OrthoDB" id="2739240at2"/>
<gene>
    <name evidence="2" type="ORF">D3H55_00295</name>
</gene>